<dbReference type="EMBL" id="JAHHHW010000143">
    <property type="protein sequence ID" value="MBW4434762.1"/>
    <property type="molecule type" value="Genomic_DNA"/>
</dbReference>
<sequence length="512" mass="58791">MSEANNPEIDVDELMRKIREEVAKLKKDSKIELVSTPKPFSSIKINNHNTSAMNANINHMEGLLKNAESRAISRTKWPDNLNRFPFNFSKGIQKLALKILNFIFKDQREVNFNVIKTLKESVALNRQSIAQIETLRSQLNECLNIVNTSLEKIDERFDIIDINLQKLDERLCTADTSILRFDERLSLVNSSIQKVDNNFNKIDTQTNTSITTIQEHLDTVNSRIEDIDKHLSSVDALVHALDERSIRNESYLKNDLIQQKRLITLFLEEAWQRLPEPFNQQQLQTFVQEEQHSLDAFYASFEDNFRGSFEDIFNRLKPYLPLIEQAKIGTPDSPILDVGCGRGEWLELLRESGYIARGLDINRVMIERCQTRGLEVIEADAIAHLLSLPDSCLGAVTGFHIIEHLPFPVLMKFVSEVVRILKPGGLAIFETPNPQNVLVGSCNFYFDPTHRHPLPSSLVKFIFEIHGFFQVKIINLHPFPDNYKVGDSDLAERFNDYFYGPQDYAVVGYKPL</sequence>
<dbReference type="SUPFAM" id="SSF53335">
    <property type="entry name" value="S-adenosyl-L-methionine-dependent methyltransferases"/>
    <property type="match status" value="1"/>
</dbReference>
<dbReference type="CDD" id="cd02440">
    <property type="entry name" value="AdoMet_MTases"/>
    <property type="match status" value="1"/>
</dbReference>
<dbReference type="InterPro" id="IPR013216">
    <property type="entry name" value="Methyltransf_11"/>
</dbReference>
<reference evidence="2" key="1">
    <citation type="submission" date="2021-05" db="EMBL/GenBank/DDBJ databases">
        <authorList>
            <person name="Pietrasiak N."/>
            <person name="Ward R."/>
            <person name="Stajich J.E."/>
            <person name="Kurbessoian T."/>
        </authorList>
    </citation>
    <scope>NUCLEOTIDE SEQUENCE</scope>
    <source>
        <strain evidence="2">HA4357-MV3</strain>
    </source>
</reference>
<dbReference type="Gene3D" id="3.40.50.150">
    <property type="entry name" value="Vaccinia Virus protein VP39"/>
    <property type="match status" value="1"/>
</dbReference>
<gene>
    <name evidence="2" type="ORF">KME28_24385</name>
</gene>
<comment type="caution">
    <text evidence="2">The sequence shown here is derived from an EMBL/GenBank/DDBJ whole genome shotgun (WGS) entry which is preliminary data.</text>
</comment>
<organism evidence="2 3">
    <name type="scientific">Pelatocladus maniniholoensis HA4357-MV3</name>
    <dbReference type="NCBI Taxonomy" id="1117104"/>
    <lineage>
        <taxon>Bacteria</taxon>
        <taxon>Bacillati</taxon>
        <taxon>Cyanobacteriota</taxon>
        <taxon>Cyanophyceae</taxon>
        <taxon>Nostocales</taxon>
        <taxon>Nostocaceae</taxon>
        <taxon>Pelatocladus</taxon>
    </lineage>
</organism>
<feature type="domain" description="Methyltransferase type 11" evidence="1">
    <location>
        <begin position="336"/>
        <end position="429"/>
    </location>
</feature>
<dbReference type="InterPro" id="IPR029063">
    <property type="entry name" value="SAM-dependent_MTases_sf"/>
</dbReference>
<dbReference type="PANTHER" id="PTHR43591">
    <property type="entry name" value="METHYLTRANSFERASE"/>
    <property type="match status" value="1"/>
</dbReference>
<accession>A0A9E3HCK0</accession>
<keyword evidence="2" id="KW-0489">Methyltransferase</keyword>
<dbReference type="Proteomes" id="UP000813215">
    <property type="component" value="Unassembled WGS sequence"/>
</dbReference>
<evidence type="ECO:0000313" key="2">
    <source>
        <dbReference type="EMBL" id="MBW4434762.1"/>
    </source>
</evidence>
<dbReference type="Gene3D" id="1.20.5.340">
    <property type="match status" value="1"/>
</dbReference>
<dbReference type="GO" id="GO:0032259">
    <property type="term" value="P:methylation"/>
    <property type="evidence" value="ECO:0007669"/>
    <property type="project" value="UniProtKB-KW"/>
</dbReference>
<name>A0A9E3HCK0_9NOST</name>
<evidence type="ECO:0000259" key="1">
    <source>
        <dbReference type="Pfam" id="PF08241"/>
    </source>
</evidence>
<dbReference type="AlphaFoldDB" id="A0A9E3HCK0"/>
<keyword evidence="2" id="KW-0808">Transferase</keyword>
<dbReference type="Pfam" id="PF08241">
    <property type="entry name" value="Methyltransf_11"/>
    <property type="match status" value="1"/>
</dbReference>
<evidence type="ECO:0000313" key="3">
    <source>
        <dbReference type="Proteomes" id="UP000813215"/>
    </source>
</evidence>
<proteinExistence type="predicted"/>
<protein>
    <submittedName>
        <fullName evidence="2">Methyltransferase domain-containing protein</fullName>
    </submittedName>
</protein>
<reference evidence="2" key="2">
    <citation type="journal article" date="2022" name="Microbiol. Resour. Announc.">
        <title>Metagenome Sequencing to Explore Phylogenomics of Terrestrial Cyanobacteria.</title>
        <authorList>
            <person name="Ward R.D."/>
            <person name="Stajich J.E."/>
            <person name="Johansen J.R."/>
            <person name="Huntemann M."/>
            <person name="Clum A."/>
            <person name="Foster B."/>
            <person name="Foster B."/>
            <person name="Roux S."/>
            <person name="Palaniappan K."/>
            <person name="Varghese N."/>
            <person name="Mukherjee S."/>
            <person name="Reddy T.B.K."/>
            <person name="Daum C."/>
            <person name="Copeland A."/>
            <person name="Chen I.A."/>
            <person name="Ivanova N.N."/>
            <person name="Kyrpides N.C."/>
            <person name="Shapiro N."/>
            <person name="Eloe-Fadrosh E.A."/>
            <person name="Pietrasiak N."/>
        </authorList>
    </citation>
    <scope>NUCLEOTIDE SEQUENCE</scope>
    <source>
        <strain evidence="2">HA4357-MV3</strain>
    </source>
</reference>
<dbReference type="GO" id="GO:0008757">
    <property type="term" value="F:S-adenosylmethionine-dependent methyltransferase activity"/>
    <property type="evidence" value="ECO:0007669"/>
    <property type="project" value="InterPro"/>
</dbReference>